<dbReference type="PANTHER" id="PTHR21408">
    <property type="entry name" value="HOMEODOMAIN-ONLY PROTEIN"/>
    <property type="match status" value="1"/>
</dbReference>
<dbReference type="Gene3D" id="1.10.10.60">
    <property type="entry name" value="Homeodomain-like"/>
    <property type="match status" value="1"/>
</dbReference>
<keyword evidence="9 10" id="KW-0238">DNA-binding</keyword>
<dbReference type="GO" id="GO:0003677">
    <property type="term" value="F:DNA binding"/>
    <property type="evidence" value="ECO:0007669"/>
    <property type="project" value="UniProtKB-UniRule"/>
</dbReference>
<evidence type="ECO:0000256" key="1">
    <source>
        <dbReference type="ARBA" id="ARBA00004123"/>
    </source>
</evidence>
<dbReference type="Pfam" id="PF00046">
    <property type="entry name" value="Homeodomain"/>
    <property type="match status" value="1"/>
</dbReference>
<dbReference type="Proteomes" id="UP001066276">
    <property type="component" value="Chromosome 1_2"/>
</dbReference>
<gene>
    <name evidence="12" type="ORF">NDU88_000788</name>
</gene>
<evidence type="ECO:0000259" key="11">
    <source>
        <dbReference type="PROSITE" id="PS50071"/>
    </source>
</evidence>
<comment type="subcellular location">
    <subcellularLocation>
        <location evidence="1 9 10">Nucleus</location>
    </subcellularLocation>
</comment>
<evidence type="ECO:0000256" key="9">
    <source>
        <dbReference type="PROSITE-ProRule" id="PRU00108"/>
    </source>
</evidence>
<dbReference type="InterPro" id="IPR001356">
    <property type="entry name" value="HD"/>
</dbReference>
<feature type="domain" description="Homeobox" evidence="11">
    <location>
        <begin position="8"/>
        <end position="69"/>
    </location>
</feature>
<dbReference type="CDD" id="cd00086">
    <property type="entry name" value="homeodomain"/>
    <property type="match status" value="1"/>
</dbReference>
<dbReference type="PANTHER" id="PTHR21408:SF1">
    <property type="entry name" value="HOMEODOMAIN-ONLY PROTEIN"/>
    <property type="match status" value="1"/>
</dbReference>
<evidence type="ECO:0000313" key="13">
    <source>
        <dbReference type="Proteomes" id="UP001066276"/>
    </source>
</evidence>
<keyword evidence="5" id="KW-0805">Transcription regulation</keyword>
<dbReference type="SUPFAM" id="SSF46689">
    <property type="entry name" value="Homeodomain-like"/>
    <property type="match status" value="1"/>
</dbReference>
<keyword evidence="7" id="KW-0804">Transcription</keyword>
<dbReference type="EMBL" id="JANPWB010000002">
    <property type="protein sequence ID" value="KAJ1205353.1"/>
    <property type="molecule type" value="Genomic_DNA"/>
</dbReference>
<dbReference type="GO" id="GO:0005634">
    <property type="term" value="C:nucleus"/>
    <property type="evidence" value="ECO:0007669"/>
    <property type="project" value="UniProtKB-SubCell"/>
</dbReference>
<evidence type="ECO:0000256" key="6">
    <source>
        <dbReference type="ARBA" id="ARBA00023155"/>
    </source>
</evidence>
<evidence type="ECO:0000256" key="2">
    <source>
        <dbReference type="ARBA" id="ARBA00021327"/>
    </source>
</evidence>
<evidence type="ECO:0000313" key="12">
    <source>
        <dbReference type="EMBL" id="KAJ1205353.1"/>
    </source>
</evidence>
<name>A0AAV7VUI8_PLEWA</name>
<proteinExistence type="predicted"/>
<evidence type="ECO:0000256" key="10">
    <source>
        <dbReference type="RuleBase" id="RU000682"/>
    </source>
</evidence>
<dbReference type="InterPro" id="IPR039162">
    <property type="entry name" value="HOPX"/>
</dbReference>
<sequence>MSTKDQVGYRPTEDFNLDEDQLEILEKNFSNGSRQPNGATLMLIAAEAGLSEEATTEWFKKRLAKWRESEGLPAQCGSVTD</sequence>
<keyword evidence="13" id="KW-1185">Reference proteome</keyword>
<feature type="DNA-binding region" description="Homeobox" evidence="9">
    <location>
        <begin position="10"/>
        <end position="70"/>
    </location>
</feature>
<keyword evidence="3" id="KW-0217">Developmental protein</keyword>
<evidence type="ECO:0000256" key="7">
    <source>
        <dbReference type="ARBA" id="ARBA00023163"/>
    </source>
</evidence>
<comment type="caution">
    <text evidence="12">The sequence shown here is derived from an EMBL/GenBank/DDBJ whole genome shotgun (WGS) entry which is preliminary data.</text>
</comment>
<evidence type="ECO:0000256" key="4">
    <source>
        <dbReference type="ARBA" id="ARBA00022491"/>
    </source>
</evidence>
<keyword evidence="4" id="KW-0678">Repressor</keyword>
<keyword evidence="6 9" id="KW-0371">Homeobox</keyword>
<dbReference type="AlphaFoldDB" id="A0AAV7VUI8"/>
<dbReference type="PROSITE" id="PS50071">
    <property type="entry name" value="HOMEOBOX_2"/>
    <property type="match status" value="1"/>
</dbReference>
<dbReference type="GO" id="GO:0006357">
    <property type="term" value="P:regulation of transcription by RNA polymerase II"/>
    <property type="evidence" value="ECO:0007669"/>
    <property type="project" value="TreeGrafter"/>
</dbReference>
<protein>
    <recommendedName>
        <fullName evidence="2">Homeodomain-only protein</fullName>
    </recommendedName>
</protein>
<dbReference type="InterPro" id="IPR009057">
    <property type="entry name" value="Homeodomain-like_sf"/>
</dbReference>
<evidence type="ECO:0000256" key="5">
    <source>
        <dbReference type="ARBA" id="ARBA00023015"/>
    </source>
</evidence>
<dbReference type="SMART" id="SM00389">
    <property type="entry name" value="HOX"/>
    <property type="match status" value="1"/>
</dbReference>
<reference evidence="12" key="1">
    <citation type="journal article" date="2022" name="bioRxiv">
        <title>Sequencing and chromosome-scale assembly of the giantPleurodeles waltlgenome.</title>
        <authorList>
            <person name="Brown T."/>
            <person name="Elewa A."/>
            <person name="Iarovenko S."/>
            <person name="Subramanian E."/>
            <person name="Araus A.J."/>
            <person name="Petzold A."/>
            <person name="Susuki M."/>
            <person name="Suzuki K.-i.T."/>
            <person name="Hayashi T."/>
            <person name="Toyoda A."/>
            <person name="Oliveira C."/>
            <person name="Osipova E."/>
            <person name="Leigh N.D."/>
            <person name="Simon A."/>
            <person name="Yun M.H."/>
        </authorList>
    </citation>
    <scope>NUCLEOTIDE SEQUENCE</scope>
    <source>
        <strain evidence="12">20211129_DDA</strain>
        <tissue evidence="12">Liver</tissue>
    </source>
</reference>
<organism evidence="12 13">
    <name type="scientific">Pleurodeles waltl</name>
    <name type="common">Iberian ribbed newt</name>
    <dbReference type="NCBI Taxonomy" id="8319"/>
    <lineage>
        <taxon>Eukaryota</taxon>
        <taxon>Metazoa</taxon>
        <taxon>Chordata</taxon>
        <taxon>Craniata</taxon>
        <taxon>Vertebrata</taxon>
        <taxon>Euteleostomi</taxon>
        <taxon>Amphibia</taxon>
        <taxon>Batrachia</taxon>
        <taxon>Caudata</taxon>
        <taxon>Salamandroidea</taxon>
        <taxon>Salamandridae</taxon>
        <taxon>Pleurodelinae</taxon>
        <taxon>Pleurodeles</taxon>
    </lineage>
</organism>
<evidence type="ECO:0000256" key="8">
    <source>
        <dbReference type="ARBA" id="ARBA00023242"/>
    </source>
</evidence>
<keyword evidence="8 9" id="KW-0539">Nucleus</keyword>
<accession>A0AAV7VUI8</accession>
<dbReference type="GO" id="GO:0030154">
    <property type="term" value="P:cell differentiation"/>
    <property type="evidence" value="ECO:0007669"/>
    <property type="project" value="InterPro"/>
</dbReference>
<evidence type="ECO:0000256" key="3">
    <source>
        <dbReference type="ARBA" id="ARBA00022473"/>
    </source>
</evidence>